<name>A0AA45I4J5_MAMSC</name>
<sequence>MDLEEYAWNEHERELKKAHKVEIPSKYKVKIQDDIEKRITLETLLEELTQKELVEWAITNAKRFIDDIDIGNDEDKQTIISETEHKLQLRKEGQMSAYELRQAGFLANKLSQRSLTEQSKFAARVYAQAIATGHMRGHAIVSSDYAIKVMNIISNNDLKLVTEERNKQIHIAKDIMER</sequence>
<evidence type="ECO:0000313" key="2">
    <source>
        <dbReference type="EMBL" id="QDR65500.1"/>
    </source>
</evidence>
<gene>
    <name evidence="2" type="ORF">FPV13_11685</name>
</gene>
<feature type="domain" description="Imm-5-like" evidence="1">
    <location>
        <begin position="44"/>
        <end position="171"/>
    </location>
</feature>
<protein>
    <recommendedName>
        <fullName evidence="1">Imm-5-like domain-containing protein</fullName>
    </recommendedName>
</protein>
<dbReference type="GeneID" id="48591587"/>
<evidence type="ECO:0000259" key="1">
    <source>
        <dbReference type="Pfam" id="PF21805"/>
    </source>
</evidence>
<organism evidence="2">
    <name type="scientific">Mammaliicoccus sciuri</name>
    <name type="common">Staphylococcus sciuri</name>
    <dbReference type="NCBI Taxonomy" id="1296"/>
    <lineage>
        <taxon>Bacteria</taxon>
        <taxon>Bacillati</taxon>
        <taxon>Bacillota</taxon>
        <taxon>Bacilli</taxon>
        <taxon>Bacillales</taxon>
        <taxon>Staphylococcaceae</taxon>
        <taxon>Mammaliicoccus</taxon>
    </lineage>
</organism>
<reference evidence="2" key="1">
    <citation type="submission" date="2019-07" db="EMBL/GenBank/DDBJ databases">
        <title>Draft Genome Sequence of Megaplasmid-Bearing Staphylococcus scuiri strain B9-58B Isolated from Retail Pork.</title>
        <authorList>
            <person name="Neyaz L."/>
            <person name="Karki A.B."/>
            <person name="Fakhr M.K."/>
        </authorList>
    </citation>
    <scope>NUCLEOTIDE SEQUENCE [LARGE SCALE GENOMIC DNA]</scope>
    <source>
        <strain evidence="2">B9-58B</strain>
    </source>
</reference>
<dbReference type="AlphaFoldDB" id="A0AA45I4J5"/>
<accession>A0AA45I4J5</accession>
<dbReference type="InterPro" id="IPR048667">
    <property type="entry name" value="Imm5-like"/>
</dbReference>
<dbReference type="RefSeq" id="WP_048540437.1">
    <property type="nucleotide sequence ID" value="NZ_CP041879.1"/>
</dbReference>
<proteinExistence type="predicted"/>
<dbReference type="EMBL" id="CP041879">
    <property type="protein sequence ID" value="QDR65500.1"/>
    <property type="molecule type" value="Genomic_DNA"/>
</dbReference>
<dbReference type="Pfam" id="PF21805">
    <property type="entry name" value="Imm5_like"/>
    <property type="match status" value="1"/>
</dbReference>